<dbReference type="Pfam" id="PF00646">
    <property type="entry name" value="F-box"/>
    <property type="match status" value="1"/>
</dbReference>
<dbReference type="InterPro" id="IPR050796">
    <property type="entry name" value="SCF_F-box_component"/>
</dbReference>
<evidence type="ECO:0000259" key="2">
    <source>
        <dbReference type="Pfam" id="PF00646"/>
    </source>
</evidence>
<dbReference type="Proteomes" id="UP001605036">
    <property type="component" value="Unassembled WGS sequence"/>
</dbReference>
<dbReference type="AlphaFoldDB" id="A0ABD1Z826"/>
<accession>A0ABD1Z826</accession>
<dbReference type="SUPFAM" id="SSF81383">
    <property type="entry name" value="F-box domain"/>
    <property type="match status" value="1"/>
</dbReference>
<evidence type="ECO:0000313" key="3">
    <source>
        <dbReference type="EMBL" id="KAL2643593.1"/>
    </source>
</evidence>
<evidence type="ECO:0000256" key="1">
    <source>
        <dbReference type="SAM" id="MobiDB-lite"/>
    </source>
</evidence>
<name>A0ABD1Z826_9MARC</name>
<dbReference type="PANTHER" id="PTHR31672:SF2">
    <property type="entry name" value="F-BOX DOMAIN-CONTAINING PROTEIN"/>
    <property type="match status" value="1"/>
</dbReference>
<gene>
    <name evidence="3" type="ORF">R1flu_011180</name>
</gene>
<evidence type="ECO:0000313" key="4">
    <source>
        <dbReference type="Proteomes" id="UP001605036"/>
    </source>
</evidence>
<keyword evidence="4" id="KW-1185">Reference proteome</keyword>
<organism evidence="3 4">
    <name type="scientific">Riccia fluitans</name>
    <dbReference type="NCBI Taxonomy" id="41844"/>
    <lineage>
        <taxon>Eukaryota</taxon>
        <taxon>Viridiplantae</taxon>
        <taxon>Streptophyta</taxon>
        <taxon>Embryophyta</taxon>
        <taxon>Marchantiophyta</taxon>
        <taxon>Marchantiopsida</taxon>
        <taxon>Marchantiidae</taxon>
        <taxon>Marchantiales</taxon>
        <taxon>Ricciaceae</taxon>
        <taxon>Riccia</taxon>
    </lineage>
</organism>
<reference evidence="3 4" key="1">
    <citation type="submission" date="2024-09" db="EMBL/GenBank/DDBJ databases">
        <title>Chromosome-scale assembly of Riccia fluitans.</title>
        <authorList>
            <person name="Paukszto L."/>
            <person name="Sawicki J."/>
            <person name="Karawczyk K."/>
            <person name="Piernik-Szablinska J."/>
            <person name="Szczecinska M."/>
            <person name="Mazdziarz M."/>
        </authorList>
    </citation>
    <scope>NUCLEOTIDE SEQUENCE [LARGE SCALE GENOMIC DNA]</scope>
    <source>
        <strain evidence="3">Rf_01</strain>
        <tissue evidence="3">Aerial parts of the thallus</tissue>
    </source>
</reference>
<feature type="region of interest" description="Disordered" evidence="1">
    <location>
        <begin position="126"/>
        <end position="156"/>
    </location>
</feature>
<dbReference type="InterPro" id="IPR001810">
    <property type="entry name" value="F-box_dom"/>
</dbReference>
<sequence length="445" mass="51112">MWKVPKEVQIESTAKEYWCHTPTCGATMTSIKSRAVSVSWQGCSKGWKRNPTLSGEENCSRKPWERCGEGWKRNPGFSGEENWSRKPWESCGKGWKRNPGFSGEENKSRKPWESCGKGWKRNLGFSGEENWSNQKPWQRYGKGWKRNPSLSGEESWSKKLKLENESSSKGWNMNPALNGEENRCEKLKLENESSSKGWNMNPALNGEENRCEKLKLENESSGKGWKMNPALSREEHRCKKLKLENESSGKDWKMNPALTLETTSKENRSKELKLEMVAKFSSELPEEMVETIISMLPYPEILNARTLSKDWKLRFSAPTKNPENAGFRMMLKSVSTKWPIYFPLILGQLKGVVIGFDRTNNKWVNIYQQTSDLELPVTLISWGRARTITAMGSLLCMTVDVDAYVDKVIVVYNVFTRAWKWLRQLPCGNEIDGFLSPKNPIIMLP</sequence>
<dbReference type="InterPro" id="IPR036047">
    <property type="entry name" value="F-box-like_dom_sf"/>
</dbReference>
<dbReference type="PANTHER" id="PTHR31672">
    <property type="entry name" value="BNACNNG10540D PROTEIN"/>
    <property type="match status" value="1"/>
</dbReference>
<protein>
    <recommendedName>
        <fullName evidence="2">F-box domain-containing protein</fullName>
    </recommendedName>
</protein>
<proteinExistence type="predicted"/>
<feature type="domain" description="F-box" evidence="2">
    <location>
        <begin position="282"/>
        <end position="312"/>
    </location>
</feature>
<dbReference type="EMBL" id="JBHFFA010000002">
    <property type="protein sequence ID" value="KAL2643593.1"/>
    <property type="molecule type" value="Genomic_DNA"/>
</dbReference>
<comment type="caution">
    <text evidence="3">The sequence shown here is derived from an EMBL/GenBank/DDBJ whole genome shotgun (WGS) entry which is preliminary data.</text>
</comment>
<dbReference type="CDD" id="cd09917">
    <property type="entry name" value="F-box_SF"/>
    <property type="match status" value="1"/>
</dbReference>